<dbReference type="EMBL" id="BTRK01000004">
    <property type="protein sequence ID" value="GMR48773.1"/>
    <property type="molecule type" value="Genomic_DNA"/>
</dbReference>
<organism evidence="3 4">
    <name type="scientific">Pristionchus mayeri</name>
    <dbReference type="NCBI Taxonomy" id="1317129"/>
    <lineage>
        <taxon>Eukaryota</taxon>
        <taxon>Metazoa</taxon>
        <taxon>Ecdysozoa</taxon>
        <taxon>Nematoda</taxon>
        <taxon>Chromadorea</taxon>
        <taxon>Rhabditida</taxon>
        <taxon>Rhabditina</taxon>
        <taxon>Diplogasteromorpha</taxon>
        <taxon>Diplogasteroidea</taxon>
        <taxon>Neodiplogasteridae</taxon>
        <taxon>Pristionchus</taxon>
    </lineage>
</organism>
<evidence type="ECO:0000256" key="1">
    <source>
        <dbReference type="SAM" id="MobiDB-lite"/>
    </source>
</evidence>
<keyword evidence="4" id="KW-1185">Reference proteome</keyword>
<evidence type="ECO:0000256" key="2">
    <source>
        <dbReference type="SAM" id="Phobius"/>
    </source>
</evidence>
<sequence>LSSSLSTMNTTCTGLFDKTSVPEVDGIYIVILPILIVLTNGIIFITITHFAGKDLSRPHAKADLEMLKDNIPDDNNASGRSVKAKLLKNGQSKSKKGGQSAVSRKKGVKKGDQAKGFAFDVPEKEDVGTLVAPVQP</sequence>
<feature type="non-terminal residue" evidence="3">
    <location>
        <position position="1"/>
    </location>
</feature>
<evidence type="ECO:0000313" key="4">
    <source>
        <dbReference type="Proteomes" id="UP001328107"/>
    </source>
</evidence>
<proteinExistence type="predicted"/>
<evidence type="ECO:0000313" key="3">
    <source>
        <dbReference type="EMBL" id="GMR48773.1"/>
    </source>
</evidence>
<dbReference type="AlphaFoldDB" id="A0AAN5CQL7"/>
<feature type="region of interest" description="Disordered" evidence="1">
    <location>
        <begin position="86"/>
        <end position="120"/>
    </location>
</feature>
<keyword evidence="2" id="KW-0472">Membrane</keyword>
<dbReference type="Proteomes" id="UP001328107">
    <property type="component" value="Unassembled WGS sequence"/>
</dbReference>
<accession>A0AAN5CQL7</accession>
<keyword evidence="2" id="KW-0812">Transmembrane</keyword>
<name>A0AAN5CQL7_9BILA</name>
<gene>
    <name evidence="3" type="ORF">PMAYCL1PPCAC_18968</name>
</gene>
<keyword evidence="2" id="KW-1133">Transmembrane helix</keyword>
<feature type="transmembrane region" description="Helical" evidence="2">
    <location>
        <begin position="27"/>
        <end position="51"/>
    </location>
</feature>
<reference evidence="4" key="1">
    <citation type="submission" date="2022-10" db="EMBL/GenBank/DDBJ databases">
        <title>Genome assembly of Pristionchus species.</title>
        <authorList>
            <person name="Yoshida K."/>
            <person name="Sommer R.J."/>
        </authorList>
    </citation>
    <scope>NUCLEOTIDE SEQUENCE [LARGE SCALE GENOMIC DNA]</scope>
    <source>
        <strain evidence="4">RS5460</strain>
    </source>
</reference>
<comment type="caution">
    <text evidence="3">The sequence shown here is derived from an EMBL/GenBank/DDBJ whole genome shotgun (WGS) entry which is preliminary data.</text>
</comment>
<protein>
    <submittedName>
        <fullName evidence="3">Uncharacterized protein</fullName>
    </submittedName>
</protein>